<dbReference type="SUPFAM" id="SSF53756">
    <property type="entry name" value="UDP-Glycosyltransferase/glycogen phosphorylase"/>
    <property type="match status" value="2"/>
</dbReference>
<dbReference type="Pfam" id="PF00534">
    <property type="entry name" value="Glycos_transf_1"/>
    <property type="match status" value="2"/>
</dbReference>
<dbReference type="PATRIC" id="fig|224324.8.peg.840"/>
<accession>O67173</accession>
<dbReference type="KEGG" id="aae:aq_1080"/>
<reference evidence="2 3" key="1">
    <citation type="journal article" date="1998" name="Nature">
        <title>The complete genome of the hyperthermophilic bacterium Aquifex aeolicus.</title>
        <authorList>
            <person name="Deckert G."/>
            <person name="Warren P.V."/>
            <person name="Gaasterland T."/>
            <person name="Young W.G."/>
            <person name="Lenox A.L."/>
            <person name="Graham D.E."/>
            <person name="Overbeek R."/>
            <person name="Snead M.A."/>
            <person name="Keller M."/>
            <person name="Aujay M."/>
            <person name="Huber R."/>
            <person name="Feldman R.A."/>
            <person name="Short J.M."/>
            <person name="Olson G.J."/>
            <person name="Swanson R.V."/>
        </authorList>
    </citation>
    <scope>NUCLEOTIDE SEQUENCE [LARGE SCALE GENOMIC DNA]</scope>
    <source>
        <strain evidence="2 3">VF5</strain>
    </source>
</reference>
<dbReference type="CDD" id="cd03822">
    <property type="entry name" value="GT4_mannosyltransferase-like"/>
    <property type="match status" value="1"/>
</dbReference>
<sequence>MDKITFDTFSPFYNILLLVHNKIADLIKNEIVNFSKLEVKFHTLNSEIDEETLYRLTDLIIADKSTKEEYLIKGIHENIPIIFIGDDENLKPYISVAFNTNELKELAGFVRLIQINRRLRRAIIESQRENLKINEDGIKIQIEGSFDSSYSLAIVNREIARALNKLFPGKVALYSTDGYGDFEPNVEFLKRDKEVYEMWERSSKGYHAEIVMRNPYPPRIYDMKGVINSMTSYGWEESEYPKEYLEDFNIYLDLLPVTSPYVEKVMIDNGIAIPVFTVGLGADHVLRLKPEPYPLKTKKRFKFLHVSSCFPRKGVDILLDAYTSVFSGDDDVVLIIKTFPNPHNNVEELIKKYTKDKENPPKIELINKDIPYEQLVYLYQVCNCVVLPSRGEGFGLPAAEAMLFKKPVIVTNYGGFKYFCNDNNAWLIDYKFAKAKTHMNLPLSYWVEPSKEELMEKLKEIYTAPEEEIAQKTERAYKDIIENFTWDKTVKRLMSAIEKTKKLPVFLKNDIKVGVISSWNTRCGIAQYSEFLVENLSRDIEVRIVAPKVPEKEIINSSKESKNVRRVWKRVDNDRDISNIIEELKDVDAVVIQHHFAYFDTNYLGKLIKALKEKRKKVFITFHSLSAPPHQDLRNIKENLAKLERIFVHSINDLNKLKDKGLIENVALFPHGVNQVKVDHETIRNLKRTYGLEGKFIIGTFGYLRKHKGVKELIEAFTLLRKEFPEVHLLLLTSLYPSQDSVEYFEECKAYIVNKGLVNDVTFITEYIPEEDIYSYISLMDVVVYPYQFTGESSSAAVRYAIATKKTIICTPLSIFDDVSDVVIFTASTDPYGIYMKLKEFISFPEKFKEYEERMERYLKAVNWESLGKRLSNIIKYFTVLKPNL</sequence>
<dbReference type="CAZy" id="GT4">
    <property type="family name" value="Glycosyltransferase Family 4"/>
</dbReference>
<dbReference type="PIR" id="B70393">
    <property type="entry name" value="B70393"/>
</dbReference>
<dbReference type="EMBL" id="AE000657">
    <property type="protein sequence ID" value="AAC07138.1"/>
    <property type="molecule type" value="Genomic_DNA"/>
</dbReference>
<dbReference type="eggNOG" id="COG0438">
    <property type="taxonomic scope" value="Bacteria"/>
</dbReference>
<dbReference type="CDD" id="cd03801">
    <property type="entry name" value="GT4_PimA-like"/>
    <property type="match status" value="1"/>
</dbReference>
<feature type="domain" description="Glycosyl transferase family 1" evidence="1">
    <location>
        <begin position="296"/>
        <end position="431"/>
    </location>
</feature>
<dbReference type="SMR" id="O67173"/>
<feature type="domain" description="Glycosyl transferase family 1" evidence="1">
    <location>
        <begin position="689"/>
        <end position="817"/>
    </location>
</feature>
<dbReference type="AlphaFoldDB" id="O67173"/>
<organism evidence="2 3">
    <name type="scientific">Aquifex aeolicus (strain VF5)</name>
    <dbReference type="NCBI Taxonomy" id="224324"/>
    <lineage>
        <taxon>Bacteria</taxon>
        <taxon>Pseudomonadati</taxon>
        <taxon>Aquificota</taxon>
        <taxon>Aquificia</taxon>
        <taxon>Aquificales</taxon>
        <taxon>Aquificaceae</taxon>
        <taxon>Aquifex</taxon>
    </lineage>
</organism>
<name>O67173_AQUAE</name>
<dbReference type="InterPro" id="IPR001296">
    <property type="entry name" value="Glyco_trans_1"/>
</dbReference>
<dbReference type="GO" id="GO:0016757">
    <property type="term" value="F:glycosyltransferase activity"/>
    <property type="evidence" value="ECO:0007669"/>
    <property type="project" value="InterPro"/>
</dbReference>
<gene>
    <name evidence="2" type="ordered locus">aq_1080</name>
</gene>
<dbReference type="OrthoDB" id="9797829at2"/>
<dbReference type="Proteomes" id="UP000000798">
    <property type="component" value="Chromosome"/>
</dbReference>
<dbReference type="HOGENOM" id="CLU_007278_0_0_0"/>
<dbReference type="PANTHER" id="PTHR46656">
    <property type="entry name" value="PUTATIVE-RELATED"/>
    <property type="match status" value="1"/>
</dbReference>
<dbReference type="PANTHER" id="PTHR46656:SF3">
    <property type="entry name" value="PUTATIVE-RELATED"/>
    <property type="match status" value="1"/>
</dbReference>
<dbReference type="Gene3D" id="3.40.50.2000">
    <property type="entry name" value="Glycogen Phosphorylase B"/>
    <property type="match status" value="3"/>
</dbReference>
<proteinExistence type="predicted"/>
<dbReference type="STRING" id="224324.aq_1080"/>
<dbReference type="EnsemblBacteria" id="AAC07138">
    <property type="protein sequence ID" value="AAC07138"/>
    <property type="gene ID" value="aq_1080"/>
</dbReference>
<evidence type="ECO:0000313" key="2">
    <source>
        <dbReference type="EMBL" id="AAC07138.1"/>
    </source>
</evidence>
<dbReference type="InParanoid" id="O67173"/>
<protein>
    <recommendedName>
        <fullName evidence="1">Glycosyl transferase family 1 domain-containing protein</fullName>
    </recommendedName>
</protein>
<keyword evidence="3" id="KW-1185">Reference proteome</keyword>
<evidence type="ECO:0000313" key="3">
    <source>
        <dbReference type="Proteomes" id="UP000000798"/>
    </source>
</evidence>
<evidence type="ECO:0000259" key="1">
    <source>
        <dbReference type="Pfam" id="PF00534"/>
    </source>
</evidence>
<dbReference type="RefSeq" id="WP_010880674.1">
    <property type="nucleotide sequence ID" value="NC_000918.1"/>
</dbReference>